<dbReference type="PANTHER" id="PTHR11802">
    <property type="entry name" value="SERINE PROTEASE FAMILY S10 SERINE CARBOXYPEPTIDASE"/>
    <property type="match status" value="1"/>
</dbReference>
<dbReference type="Proteomes" id="UP001365542">
    <property type="component" value="Unassembled WGS sequence"/>
</dbReference>
<evidence type="ECO:0000313" key="9">
    <source>
        <dbReference type="Proteomes" id="UP001365542"/>
    </source>
</evidence>
<keyword evidence="7" id="KW-0732">Signal</keyword>
<evidence type="ECO:0000313" key="8">
    <source>
        <dbReference type="EMBL" id="KAK6532042.1"/>
    </source>
</evidence>
<dbReference type="GO" id="GO:0006508">
    <property type="term" value="P:proteolysis"/>
    <property type="evidence" value="ECO:0007669"/>
    <property type="project" value="UniProtKB-KW"/>
</dbReference>
<dbReference type="AlphaFoldDB" id="A0AAV9X0V3"/>
<dbReference type="GO" id="GO:0004185">
    <property type="term" value="F:serine-type carboxypeptidase activity"/>
    <property type="evidence" value="ECO:0007669"/>
    <property type="project" value="UniProtKB-EC"/>
</dbReference>
<protein>
    <recommendedName>
        <fullName evidence="2">carboxypeptidase C</fullName>
        <ecNumber evidence="2">3.4.16.5</ecNumber>
    </recommendedName>
</protein>
<dbReference type="GO" id="GO:0000324">
    <property type="term" value="C:fungal-type vacuole"/>
    <property type="evidence" value="ECO:0007669"/>
    <property type="project" value="TreeGrafter"/>
</dbReference>
<dbReference type="SUPFAM" id="SSF53474">
    <property type="entry name" value="alpha/beta-Hydrolases"/>
    <property type="match status" value="1"/>
</dbReference>
<accession>A0AAV9X0V3</accession>
<comment type="similarity">
    <text evidence="1">Belongs to the peptidase S10 family.</text>
</comment>
<evidence type="ECO:0000256" key="2">
    <source>
        <dbReference type="ARBA" id="ARBA00012446"/>
    </source>
</evidence>
<keyword evidence="5" id="KW-0378">Hydrolase</keyword>
<evidence type="ECO:0000256" key="4">
    <source>
        <dbReference type="ARBA" id="ARBA00022670"/>
    </source>
</evidence>
<keyword evidence="3" id="KW-0121">Carboxypeptidase</keyword>
<evidence type="ECO:0000256" key="6">
    <source>
        <dbReference type="ARBA" id="ARBA00023180"/>
    </source>
</evidence>
<comment type="caution">
    <text evidence="8">The sequence shown here is derived from an EMBL/GenBank/DDBJ whole genome shotgun (WGS) entry which is preliminary data.</text>
</comment>
<organism evidence="8 9">
    <name type="scientific">Orbilia ellipsospora</name>
    <dbReference type="NCBI Taxonomy" id="2528407"/>
    <lineage>
        <taxon>Eukaryota</taxon>
        <taxon>Fungi</taxon>
        <taxon>Dikarya</taxon>
        <taxon>Ascomycota</taxon>
        <taxon>Pezizomycotina</taxon>
        <taxon>Orbiliomycetes</taxon>
        <taxon>Orbiliales</taxon>
        <taxon>Orbiliaceae</taxon>
        <taxon>Orbilia</taxon>
    </lineage>
</organism>
<dbReference type="PRINTS" id="PR00724">
    <property type="entry name" value="CRBOXYPTASEC"/>
</dbReference>
<name>A0AAV9X0V3_9PEZI</name>
<keyword evidence="6" id="KW-0325">Glycoprotein</keyword>
<dbReference type="Pfam" id="PF00450">
    <property type="entry name" value="Peptidase_S10"/>
    <property type="match status" value="1"/>
</dbReference>
<gene>
    <name evidence="8" type="ORF">TWF694_003205</name>
</gene>
<reference evidence="8 9" key="1">
    <citation type="submission" date="2019-10" db="EMBL/GenBank/DDBJ databases">
        <authorList>
            <person name="Palmer J.M."/>
        </authorList>
    </citation>
    <scope>NUCLEOTIDE SEQUENCE [LARGE SCALE GENOMIC DNA]</scope>
    <source>
        <strain evidence="8 9">TWF694</strain>
    </source>
</reference>
<keyword evidence="4" id="KW-0645">Protease</keyword>
<dbReference type="Gene3D" id="1.10.287.410">
    <property type="match status" value="1"/>
</dbReference>
<dbReference type="EC" id="3.4.16.5" evidence="2"/>
<evidence type="ECO:0000256" key="1">
    <source>
        <dbReference type="ARBA" id="ARBA00009431"/>
    </source>
</evidence>
<evidence type="ECO:0000256" key="7">
    <source>
        <dbReference type="SAM" id="SignalP"/>
    </source>
</evidence>
<keyword evidence="9" id="KW-1185">Reference proteome</keyword>
<feature type="signal peptide" evidence="7">
    <location>
        <begin position="1"/>
        <end position="17"/>
    </location>
</feature>
<dbReference type="InterPro" id="IPR001563">
    <property type="entry name" value="Peptidase_S10"/>
</dbReference>
<sequence length="466" mass="51572">MRSLVGTILLLSALASASPLTRKQNIGSLQEHNNRKLAYRNETQSGSRFTVRAKPVDTTKTKVEVGVKQYSGYFDDIENDNHMFFWFFESRSNPKKDPIILEVSGGPGCSGTDQIFGKFGPSDQVKGKIIRRDVSLHNYASILYIDQPANTAFSYSKKRVNNSIDAAHDLADILVAFFDHFPEYSTQDLHIDGVSYAGRIIPPLAHEILSRPANLKPKINLKSIMMGNSMIDPASQSLGNLPTVCGKAGYTGMATAEECKAAEANTTVCRDDWIKSYDRPGPSTQPESCNAAQNLFAKAHRYTYDLRVKLDEEDFTPAPGDPFFELPEIRKAIGAERPYESCSTTVMNDFAAFGDGMRPYHRLLPDILKKIPVLIYAGDADFLCTWLGNLATAEAIEFPGQADFKNEKMKPFVFNGTEYGQTKTAHGLTALRVYEAGHGPFSYKPEAGAALFPSWLKDQTVPHPKS</sequence>
<evidence type="ECO:0000256" key="3">
    <source>
        <dbReference type="ARBA" id="ARBA00022645"/>
    </source>
</evidence>
<evidence type="ECO:0000256" key="5">
    <source>
        <dbReference type="ARBA" id="ARBA00022801"/>
    </source>
</evidence>
<dbReference type="PANTHER" id="PTHR11802:SF113">
    <property type="entry name" value="SERINE CARBOXYPEPTIDASE CTSA-4.1"/>
    <property type="match status" value="1"/>
</dbReference>
<dbReference type="Gene3D" id="3.40.50.1820">
    <property type="entry name" value="alpha/beta hydrolase"/>
    <property type="match status" value="1"/>
</dbReference>
<dbReference type="EMBL" id="JAVHJO010000012">
    <property type="protein sequence ID" value="KAK6532042.1"/>
    <property type="molecule type" value="Genomic_DNA"/>
</dbReference>
<dbReference type="InterPro" id="IPR029058">
    <property type="entry name" value="AB_hydrolase_fold"/>
</dbReference>
<feature type="chain" id="PRO_5043339796" description="carboxypeptidase C" evidence="7">
    <location>
        <begin position="18"/>
        <end position="466"/>
    </location>
</feature>
<proteinExistence type="inferred from homology"/>